<feature type="compositionally biased region" description="Low complexity" evidence="1">
    <location>
        <begin position="496"/>
        <end position="510"/>
    </location>
</feature>
<dbReference type="Proteomes" id="UP000271974">
    <property type="component" value="Unassembled WGS sequence"/>
</dbReference>
<comment type="caution">
    <text evidence="2">The sequence shown here is derived from an EMBL/GenBank/DDBJ whole genome shotgun (WGS) entry which is preliminary data.</text>
</comment>
<evidence type="ECO:0000313" key="2">
    <source>
        <dbReference type="EMBL" id="RUS69801.1"/>
    </source>
</evidence>
<evidence type="ECO:0000256" key="1">
    <source>
        <dbReference type="SAM" id="MobiDB-lite"/>
    </source>
</evidence>
<sequence>MSDTNLLFDSFPVTSKSALGGSGTLFGSSIGSDRTTTSSIINSLNCNNVPCSISGGGGVGVIPSTNNLGFNTGRSPPLDLWRSTSSGGLATIHGLDLSKPPSSSSSPLSVAELIKKENLLADANEHNDGDDDDNNSSSSAAAAATIGLDLSKPELPSPGGYRRSSDFDPSPLTNGVHSDPPTPLGGRHAPSRSMSSGSGGADNGVEDADGNGILHPRSPFGADSVLNDRNAETSFTNGDSAVPLSLSSPLLGSQHERPGYMKSSPKFTDPYSVKAFDESPPPPLKFKDPYGLNNPPPPLFDHTVPKPPPPPSSSSSSSGSSDPLRKSPGGLSSKFKDSCIAARLADNNTFVKPLDAGCYSKLLEGYSHNARANNNNNNNNNNSTSNNNNNNNSPASKPELHDSPFGPIPDSYAKHIENLANGYKSEASPLGKDGLLYKGDASALPPISSSTAPSSSSSSSASSSIVGFCKREGGGISNGIGSSFGGVAKSESGTAPSSAHSPGSNSSSLPSILNFSTNHLRGMSAAEGGLASYLSSYGMGGPLSGSLSGSGSGSGGDSRAPGKMQDIHLV</sequence>
<feature type="compositionally biased region" description="Low complexity" evidence="1">
    <location>
        <begin position="313"/>
        <end position="328"/>
    </location>
</feature>
<gene>
    <name evidence="2" type="ORF">EGW08_022434</name>
</gene>
<feature type="region of interest" description="Disordered" evidence="1">
    <location>
        <begin position="487"/>
        <end position="510"/>
    </location>
</feature>
<feature type="compositionally biased region" description="Pro residues" evidence="1">
    <location>
        <begin position="294"/>
        <end position="312"/>
    </location>
</feature>
<keyword evidence="3" id="KW-1185">Reference proteome</keyword>
<dbReference type="PANTHER" id="PTHR20916">
    <property type="entry name" value="CYSTEINE AND GLYCINE-RICH PROTEIN 2 BINDING PROTEIN"/>
    <property type="match status" value="1"/>
</dbReference>
<dbReference type="AlphaFoldDB" id="A0A433SKZ6"/>
<reference evidence="2 3" key="1">
    <citation type="submission" date="2019-01" db="EMBL/GenBank/DDBJ databases">
        <title>A draft genome assembly of the solar-powered sea slug Elysia chlorotica.</title>
        <authorList>
            <person name="Cai H."/>
            <person name="Li Q."/>
            <person name="Fang X."/>
            <person name="Li J."/>
            <person name="Curtis N.E."/>
            <person name="Altenburger A."/>
            <person name="Shibata T."/>
            <person name="Feng M."/>
            <person name="Maeda T."/>
            <person name="Schwartz J.A."/>
            <person name="Shigenobu S."/>
            <person name="Lundholm N."/>
            <person name="Nishiyama T."/>
            <person name="Yang H."/>
            <person name="Hasebe M."/>
            <person name="Li S."/>
            <person name="Pierce S.K."/>
            <person name="Wang J."/>
        </authorList>
    </citation>
    <scope>NUCLEOTIDE SEQUENCE [LARGE SCALE GENOMIC DNA]</scope>
    <source>
        <strain evidence="2">EC2010</strain>
        <tissue evidence="2">Whole organism of an adult</tissue>
    </source>
</reference>
<dbReference type="EMBL" id="RQTK01001571">
    <property type="protein sequence ID" value="RUS69801.1"/>
    <property type="molecule type" value="Genomic_DNA"/>
</dbReference>
<protein>
    <submittedName>
        <fullName evidence="2">Uncharacterized protein</fullName>
    </submittedName>
</protein>
<evidence type="ECO:0000313" key="3">
    <source>
        <dbReference type="Proteomes" id="UP000271974"/>
    </source>
</evidence>
<feature type="compositionally biased region" description="Low complexity" evidence="1">
    <location>
        <begin position="373"/>
        <end position="393"/>
    </location>
</feature>
<dbReference type="OrthoDB" id="9439903at2759"/>
<name>A0A433SKZ6_ELYCH</name>
<proteinExistence type="predicted"/>
<accession>A0A433SKZ6</accession>
<organism evidence="2 3">
    <name type="scientific">Elysia chlorotica</name>
    <name type="common">Eastern emerald elysia</name>
    <name type="synonym">Sea slug</name>
    <dbReference type="NCBI Taxonomy" id="188477"/>
    <lineage>
        <taxon>Eukaryota</taxon>
        <taxon>Metazoa</taxon>
        <taxon>Spiralia</taxon>
        <taxon>Lophotrochozoa</taxon>
        <taxon>Mollusca</taxon>
        <taxon>Gastropoda</taxon>
        <taxon>Heterobranchia</taxon>
        <taxon>Euthyneura</taxon>
        <taxon>Panpulmonata</taxon>
        <taxon>Sacoglossa</taxon>
        <taxon>Placobranchoidea</taxon>
        <taxon>Plakobranchidae</taxon>
        <taxon>Elysia</taxon>
    </lineage>
</organism>
<feature type="region of interest" description="Disordered" evidence="1">
    <location>
        <begin position="369"/>
        <end position="411"/>
    </location>
</feature>
<dbReference type="PANTHER" id="PTHR20916:SF18">
    <property type="entry name" value="IPT_TIG DOMAIN-CONTAINING PROTEIN"/>
    <property type="match status" value="1"/>
</dbReference>
<feature type="region of interest" description="Disordered" evidence="1">
    <location>
        <begin position="544"/>
        <end position="570"/>
    </location>
</feature>
<feature type="compositionally biased region" description="Gly residues" evidence="1">
    <location>
        <begin position="544"/>
        <end position="556"/>
    </location>
</feature>
<feature type="compositionally biased region" description="Low complexity" evidence="1">
    <location>
        <begin position="243"/>
        <end position="253"/>
    </location>
</feature>
<feature type="region of interest" description="Disordered" evidence="1">
    <location>
        <begin position="147"/>
        <end position="332"/>
    </location>
</feature>